<dbReference type="InterPro" id="IPR036509">
    <property type="entry name" value="Met_Sox_Rdtase_MsrA_sf"/>
</dbReference>
<proteinExistence type="inferred from homology"/>
<dbReference type="HAMAP" id="MF_01401">
    <property type="entry name" value="MsrA"/>
    <property type="match status" value="1"/>
</dbReference>
<name>A0A8J7FP97_9NEIS</name>
<dbReference type="NCBIfam" id="TIGR00401">
    <property type="entry name" value="msrA"/>
    <property type="match status" value="1"/>
</dbReference>
<reference evidence="6 7" key="1">
    <citation type="submission" date="2020-10" db="EMBL/GenBank/DDBJ databases">
        <title>The genome sequence of Chitinilyticum litopenaei 4Y14.</title>
        <authorList>
            <person name="Liu Y."/>
        </authorList>
    </citation>
    <scope>NUCLEOTIDE SEQUENCE [LARGE SCALE GENOMIC DNA]</scope>
    <source>
        <strain evidence="6 7">4Y14</strain>
    </source>
</reference>
<dbReference type="PANTHER" id="PTHR43774:SF1">
    <property type="entry name" value="PEPTIDE METHIONINE SULFOXIDE REDUCTASE MSRA 2"/>
    <property type="match status" value="1"/>
</dbReference>
<keyword evidence="7" id="KW-1185">Reference proteome</keyword>
<comment type="catalytic activity">
    <reaction evidence="2 4">
        <text>L-methionyl-[protein] + [thioredoxin]-disulfide + H2O = L-methionyl-(S)-S-oxide-[protein] + [thioredoxin]-dithiol</text>
        <dbReference type="Rhea" id="RHEA:14217"/>
        <dbReference type="Rhea" id="RHEA-COMP:10698"/>
        <dbReference type="Rhea" id="RHEA-COMP:10700"/>
        <dbReference type="Rhea" id="RHEA-COMP:12313"/>
        <dbReference type="Rhea" id="RHEA-COMP:12315"/>
        <dbReference type="ChEBI" id="CHEBI:15377"/>
        <dbReference type="ChEBI" id="CHEBI:16044"/>
        <dbReference type="ChEBI" id="CHEBI:29950"/>
        <dbReference type="ChEBI" id="CHEBI:44120"/>
        <dbReference type="ChEBI" id="CHEBI:50058"/>
        <dbReference type="EC" id="1.8.4.11"/>
    </reaction>
</comment>
<accession>A0A8J7FP97</accession>
<feature type="domain" description="Peptide methionine sulphoxide reductase MsrA" evidence="5">
    <location>
        <begin position="4"/>
        <end position="154"/>
    </location>
</feature>
<dbReference type="AlphaFoldDB" id="A0A8J7FP97"/>
<gene>
    <name evidence="4 6" type="primary">msrA</name>
    <name evidence="6" type="ORF">INR99_10095</name>
</gene>
<protein>
    <recommendedName>
        <fullName evidence="4">Peptide methionine sulfoxide reductase MsrA</fullName>
        <shortName evidence="4">Protein-methionine-S-oxide reductase</shortName>
        <ecNumber evidence="4">1.8.4.11</ecNumber>
    </recommendedName>
    <alternativeName>
        <fullName evidence="4">Peptide-methionine (S)-S-oxide reductase</fullName>
        <shortName evidence="4">Peptide Met(O) reductase</shortName>
    </alternativeName>
</protein>
<dbReference type="EC" id="1.8.4.11" evidence="4"/>
<keyword evidence="1 4" id="KW-0560">Oxidoreductase</keyword>
<feature type="active site" evidence="4">
    <location>
        <position position="11"/>
    </location>
</feature>
<evidence type="ECO:0000256" key="4">
    <source>
        <dbReference type="HAMAP-Rule" id="MF_01401"/>
    </source>
</evidence>
<sequence>MHETITLAGGCFWCLEAVYSRIKGVTRVRSGYMGGHRENPSYEQVCTGVSGHAEVVQLEFDPQLLSLDDLLDVFFTIHDPTSKDRQGNDVGTQYRSGIYWHSAEQEATIRASVARWQESYPRPIVTELRAASTFWPAEAEHHDYYNRHPVQPYCAIIIAPKLQKLYAHFPRLAHD</sequence>
<comment type="function">
    <text evidence="4">Has an important function as a repair enzyme for proteins that have been inactivated by oxidation. Catalyzes the reversible oxidation-reduction of methionine sulfoxide in proteins to methionine.</text>
</comment>
<evidence type="ECO:0000259" key="5">
    <source>
        <dbReference type="Pfam" id="PF01625"/>
    </source>
</evidence>
<dbReference type="InterPro" id="IPR002569">
    <property type="entry name" value="Met_Sox_Rdtase_MsrA_dom"/>
</dbReference>
<comment type="catalytic activity">
    <reaction evidence="3 4">
        <text>[thioredoxin]-disulfide + L-methionine + H2O = L-methionine (S)-S-oxide + [thioredoxin]-dithiol</text>
        <dbReference type="Rhea" id="RHEA:19993"/>
        <dbReference type="Rhea" id="RHEA-COMP:10698"/>
        <dbReference type="Rhea" id="RHEA-COMP:10700"/>
        <dbReference type="ChEBI" id="CHEBI:15377"/>
        <dbReference type="ChEBI" id="CHEBI:29950"/>
        <dbReference type="ChEBI" id="CHEBI:50058"/>
        <dbReference type="ChEBI" id="CHEBI:57844"/>
        <dbReference type="ChEBI" id="CHEBI:58772"/>
        <dbReference type="EC" id="1.8.4.11"/>
    </reaction>
</comment>
<dbReference type="Pfam" id="PF01625">
    <property type="entry name" value="PMSR"/>
    <property type="match status" value="1"/>
</dbReference>
<evidence type="ECO:0000256" key="1">
    <source>
        <dbReference type="ARBA" id="ARBA00023002"/>
    </source>
</evidence>
<dbReference type="Proteomes" id="UP000604481">
    <property type="component" value="Unassembled WGS sequence"/>
</dbReference>
<dbReference type="GO" id="GO:0008113">
    <property type="term" value="F:peptide-methionine (S)-S-oxide reductase activity"/>
    <property type="evidence" value="ECO:0007669"/>
    <property type="project" value="UniProtKB-UniRule"/>
</dbReference>
<dbReference type="RefSeq" id="WP_194116229.1">
    <property type="nucleotide sequence ID" value="NZ_JADFUA010000005.1"/>
</dbReference>
<dbReference type="Gene3D" id="3.30.1060.10">
    <property type="entry name" value="Peptide methionine sulphoxide reductase MsrA"/>
    <property type="match status" value="1"/>
</dbReference>
<evidence type="ECO:0000313" key="6">
    <source>
        <dbReference type="EMBL" id="MBE9609704.1"/>
    </source>
</evidence>
<evidence type="ECO:0000256" key="2">
    <source>
        <dbReference type="ARBA" id="ARBA00047806"/>
    </source>
</evidence>
<evidence type="ECO:0000313" key="7">
    <source>
        <dbReference type="Proteomes" id="UP000604481"/>
    </source>
</evidence>
<dbReference type="EMBL" id="JADFUA010000005">
    <property type="protein sequence ID" value="MBE9609704.1"/>
    <property type="molecule type" value="Genomic_DNA"/>
</dbReference>
<organism evidence="6 7">
    <name type="scientific">Chitinilyticum piscinae</name>
    <dbReference type="NCBI Taxonomy" id="2866724"/>
    <lineage>
        <taxon>Bacteria</taxon>
        <taxon>Pseudomonadati</taxon>
        <taxon>Pseudomonadota</taxon>
        <taxon>Betaproteobacteria</taxon>
        <taxon>Neisseriales</taxon>
        <taxon>Chitinibacteraceae</taxon>
        <taxon>Chitinilyticum</taxon>
    </lineage>
</organism>
<comment type="similarity">
    <text evidence="4">Belongs to the MsrA Met sulfoxide reductase family.</text>
</comment>
<evidence type="ECO:0000256" key="3">
    <source>
        <dbReference type="ARBA" id="ARBA00048782"/>
    </source>
</evidence>
<dbReference type="PANTHER" id="PTHR43774">
    <property type="entry name" value="PEPTIDE METHIONINE SULFOXIDE REDUCTASE"/>
    <property type="match status" value="1"/>
</dbReference>
<comment type="caution">
    <text evidence="6">The sequence shown here is derived from an EMBL/GenBank/DDBJ whole genome shotgun (WGS) entry which is preliminary data.</text>
</comment>
<dbReference type="SUPFAM" id="SSF55068">
    <property type="entry name" value="Peptide methionine sulfoxide reductase"/>
    <property type="match status" value="1"/>
</dbReference>